<comment type="caution">
    <text evidence="2">The sequence shown here is derived from an EMBL/GenBank/DDBJ whole genome shotgun (WGS) entry which is preliminary data.</text>
</comment>
<keyword evidence="3" id="KW-1185">Reference proteome</keyword>
<dbReference type="EMBL" id="VXIV02002274">
    <property type="protein sequence ID" value="KAF6026453.1"/>
    <property type="molecule type" value="Genomic_DNA"/>
</dbReference>
<dbReference type="InterPro" id="IPR026983">
    <property type="entry name" value="DHC"/>
</dbReference>
<evidence type="ECO:0000313" key="3">
    <source>
        <dbReference type="Proteomes" id="UP000593567"/>
    </source>
</evidence>
<accession>A0A7J7JKT7</accession>
<dbReference type="GO" id="GO:0045505">
    <property type="term" value="F:dynein intermediate chain binding"/>
    <property type="evidence" value="ECO:0007669"/>
    <property type="project" value="InterPro"/>
</dbReference>
<dbReference type="Proteomes" id="UP000593567">
    <property type="component" value="Unassembled WGS sequence"/>
</dbReference>
<dbReference type="Gene3D" id="3.40.50.300">
    <property type="entry name" value="P-loop containing nucleotide triphosphate hydrolases"/>
    <property type="match status" value="1"/>
</dbReference>
<name>A0A7J7JKT7_BUGNE</name>
<dbReference type="GO" id="GO:0030286">
    <property type="term" value="C:dynein complex"/>
    <property type="evidence" value="ECO:0007669"/>
    <property type="project" value="InterPro"/>
</dbReference>
<dbReference type="InterPro" id="IPR035706">
    <property type="entry name" value="AAA_9"/>
</dbReference>
<sequence>MVGDHEVECNPSFRLYLHTAAESHEIPAAIATYVLMIYFHMTRSDIEEELLHRFMAKEKSRVDEEKMGLLQEYSDNAAQLTDLETKMKNCLSSNVRLMQDLPAIKKLAELKKQYEETIER</sequence>
<dbReference type="PANTHER" id="PTHR46961:SF15">
    <property type="entry name" value="AAA+ ATPASE DOMAIN-CONTAINING PROTEIN"/>
    <property type="match status" value="1"/>
</dbReference>
<dbReference type="Pfam" id="PF12781">
    <property type="entry name" value="AAA_9"/>
    <property type="match status" value="1"/>
</dbReference>
<gene>
    <name evidence="2" type="ORF">EB796_015244</name>
</gene>
<feature type="domain" description="Dynein heavy chain ATP-binding dynein motor region" evidence="1">
    <location>
        <begin position="2"/>
        <end position="116"/>
    </location>
</feature>
<evidence type="ECO:0000313" key="2">
    <source>
        <dbReference type="EMBL" id="KAF6026453.1"/>
    </source>
</evidence>
<dbReference type="InterPro" id="IPR027417">
    <property type="entry name" value="P-loop_NTPase"/>
</dbReference>
<protein>
    <recommendedName>
        <fullName evidence="1">Dynein heavy chain ATP-binding dynein motor region domain-containing protein</fullName>
    </recommendedName>
</protein>
<reference evidence="2" key="1">
    <citation type="submission" date="2020-06" db="EMBL/GenBank/DDBJ databases">
        <title>Draft genome of Bugula neritina, a colonial animal packing powerful symbionts and potential medicines.</title>
        <authorList>
            <person name="Rayko M."/>
        </authorList>
    </citation>
    <scope>NUCLEOTIDE SEQUENCE [LARGE SCALE GENOMIC DNA]</scope>
    <source>
        <strain evidence="2">Kwan_BN1</strain>
    </source>
</reference>
<organism evidence="2 3">
    <name type="scientific">Bugula neritina</name>
    <name type="common">Brown bryozoan</name>
    <name type="synonym">Sertularia neritina</name>
    <dbReference type="NCBI Taxonomy" id="10212"/>
    <lineage>
        <taxon>Eukaryota</taxon>
        <taxon>Metazoa</taxon>
        <taxon>Spiralia</taxon>
        <taxon>Lophotrochozoa</taxon>
        <taxon>Bryozoa</taxon>
        <taxon>Gymnolaemata</taxon>
        <taxon>Cheilostomatida</taxon>
        <taxon>Flustrina</taxon>
        <taxon>Buguloidea</taxon>
        <taxon>Bugulidae</taxon>
        <taxon>Bugula</taxon>
    </lineage>
</organism>
<dbReference type="PANTHER" id="PTHR46961">
    <property type="entry name" value="DYNEIN HEAVY CHAIN 1, AXONEMAL-LIKE PROTEIN"/>
    <property type="match status" value="1"/>
</dbReference>
<proteinExistence type="predicted"/>
<dbReference type="GO" id="GO:0051959">
    <property type="term" value="F:dynein light intermediate chain binding"/>
    <property type="evidence" value="ECO:0007669"/>
    <property type="project" value="InterPro"/>
</dbReference>
<evidence type="ECO:0000259" key="1">
    <source>
        <dbReference type="Pfam" id="PF12781"/>
    </source>
</evidence>
<dbReference type="AlphaFoldDB" id="A0A7J7JKT7"/>
<dbReference type="OrthoDB" id="286107at2759"/>
<dbReference type="GO" id="GO:0007018">
    <property type="term" value="P:microtubule-based movement"/>
    <property type="evidence" value="ECO:0007669"/>
    <property type="project" value="InterPro"/>
</dbReference>